<dbReference type="OrthoDB" id="6057489at2"/>
<dbReference type="PANTHER" id="PTHR23221:SF7">
    <property type="entry name" value="PHOSPHATIDYLINOSITOL-GLYCAN-SPECIFIC PHOSPHOLIPASE D"/>
    <property type="match status" value="1"/>
</dbReference>
<organism evidence="5 6">
    <name type="scientific">Zavarzinia aquatilis</name>
    <dbReference type="NCBI Taxonomy" id="2211142"/>
    <lineage>
        <taxon>Bacteria</taxon>
        <taxon>Pseudomonadati</taxon>
        <taxon>Pseudomonadota</taxon>
        <taxon>Alphaproteobacteria</taxon>
        <taxon>Rhodospirillales</taxon>
        <taxon>Zavarziniaceae</taxon>
        <taxon>Zavarzinia</taxon>
    </lineage>
</organism>
<dbReference type="AlphaFoldDB" id="A0A317EGQ7"/>
<evidence type="ECO:0000256" key="3">
    <source>
        <dbReference type="ARBA" id="ARBA00022801"/>
    </source>
</evidence>
<dbReference type="SUPFAM" id="SSF69318">
    <property type="entry name" value="Integrin alpha N-terminal domain"/>
    <property type="match status" value="2"/>
</dbReference>
<keyword evidence="6" id="KW-1185">Reference proteome</keyword>
<dbReference type="PANTHER" id="PTHR23221">
    <property type="entry name" value="GLYCOSYLPHOSPHATIDYLINOSITOL PHOSPHOLIPASE D"/>
    <property type="match status" value="1"/>
</dbReference>
<dbReference type="SMART" id="SM00191">
    <property type="entry name" value="Int_alpha"/>
    <property type="match status" value="7"/>
</dbReference>
<accession>A0A317EGQ7</accession>
<sequence>MTVDAAIDTSGVQIVPIGATVTTAGYDRQVIDLTNLAAAQGFIIQGDTAYDRAGWSVSSAGDVNGDGFDDLITGAPFGSDGGLAAGEAYVVFGGVGGFGTAVGSREVVDLTSLSAEQGFIIQGDAGDHRNGFPPGVRLGDVAGFSISCAGDVNGDGLDDLIVGAYGGADGGNAAGEAYVVFGGVDTFGTDVGGRQVIDLTMLSAAQGFIIQGDAAQDNAGRSVSSAGDVNGDGFDDLIVGAPYGDDGGNSAGEAYVVFGGAATFGTDVGGRQVIDLTTLSAAQGFIIQGDAVADYTGRSVSSAGDVNGDGFDDLIVGANGGDDGDGRAGEAYVVFGSAGTFGNELDGRQVIDLTTLSVAQGFIIQGDTGDDRAGISVSSAGDVNGDGFDDVIVGAYQGDDGDINAGEAYVIFGGHTFGTDVSGRQVIDLTTLSVAQGFIIQGDTGDDRAGASVSSAGDVNGDGFDDLIVGASFGDDGGDHAGEAYVVFGSGSGFGNDVGGRQVIDLTTLSAVQGFTIQGDAAGDAAGISVSSAGDVNSDGFADLIVGASLGDDGGNAAGEAYVIFGGPAGFDLAQVAGSSDGDDTLTGTAASERLIGGRGNDTLVGNGGADVFVGGQGDDLIDIGAGSFFRVDGGTGSDTLATTASLDFTELDDVMIQGIEIIDITGNGGQTLTFDATDVLAFGAVNTDVLGTTHDNVLTIAGDAADSVTLSGLATAGSISFGGNDWDLYAVGGTVVLAIDSDINLV</sequence>
<dbReference type="Proteomes" id="UP000245461">
    <property type="component" value="Unassembled WGS sequence"/>
</dbReference>
<gene>
    <name evidence="5" type="ORF">DKG74_01865</name>
</gene>
<evidence type="ECO:0000256" key="4">
    <source>
        <dbReference type="ARBA" id="ARBA00023180"/>
    </source>
</evidence>
<keyword evidence="1" id="KW-0732">Signal</keyword>
<dbReference type="Pfam" id="PF00353">
    <property type="entry name" value="HemolysinCabind"/>
    <property type="match status" value="1"/>
</dbReference>
<keyword evidence="4" id="KW-0325">Glycoprotein</keyword>
<protein>
    <submittedName>
        <fullName evidence="5">Uncharacterized protein</fullName>
    </submittedName>
</protein>
<dbReference type="GO" id="GO:0005509">
    <property type="term" value="F:calcium ion binding"/>
    <property type="evidence" value="ECO:0007669"/>
    <property type="project" value="InterPro"/>
</dbReference>
<evidence type="ECO:0000256" key="2">
    <source>
        <dbReference type="ARBA" id="ARBA00022737"/>
    </source>
</evidence>
<dbReference type="Gene3D" id="2.130.10.130">
    <property type="entry name" value="Integrin alpha, N-terminal"/>
    <property type="match status" value="5"/>
</dbReference>
<dbReference type="InterPro" id="IPR013519">
    <property type="entry name" value="Int_alpha_beta-p"/>
</dbReference>
<dbReference type="SUPFAM" id="SSF51120">
    <property type="entry name" value="beta-Roll"/>
    <property type="match status" value="1"/>
</dbReference>
<keyword evidence="3" id="KW-0378">Hydrolase</keyword>
<dbReference type="EMBL" id="QGLE01000001">
    <property type="protein sequence ID" value="PWR26039.1"/>
    <property type="molecule type" value="Genomic_DNA"/>
</dbReference>
<dbReference type="PRINTS" id="PR00313">
    <property type="entry name" value="CABNDNGRPT"/>
</dbReference>
<reference evidence="5 6" key="1">
    <citation type="submission" date="2018-05" db="EMBL/GenBank/DDBJ databases">
        <title>Zavarzinia sp. HR-AS.</title>
        <authorList>
            <person name="Lee Y."/>
            <person name="Jeon C.O."/>
        </authorList>
    </citation>
    <scope>NUCLEOTIDE SEQUENCE [LARGE SCALE GENOMIC DNA]</scope>
    <source>
        <strain evidence="5 6">HR-AS</strain>
    </source>
</reference>
<comment type="caution">
    <text evidence="5">The sequence shown here is derived from an EMBL/GenBank/DDBJ whole genome shotgun (WGS) entry which is preliminary data.</text>
</comment>
<evidence type="ECO:0000256" key="1">
    <source>
        <dbReference type="ARBA" id="ARBA00022729"/>
    </source>
</evidence>
<dbReference type="PROSITE" id="PS51470">
    <property type="entry name" value="FG_GAP"/>
    <property type="match status" value="6"/>
</dbReference>
<dbReference type="GO" id="GO:0016787">
    <property type="term" value="F:hydrolase activity"/>
    <property type="evidence" value="ECO:0007669"/>
    <property type="project" value="UniProtKB-KW"/>
</dbReference>
<name>A0A317EGQ7_9PROT</name>
<evidence type="ECO:0000313" key="6">
    <source>
        <dbReference type="Proteomes" id="UP000245461"/>
    </source>
</evidence>
<proteinExistence type="predicted"/>
<dbReference type="InterPro" id="IPR013517">
    <property type="entry name" value="FG-GAP"/>
</dbReference>
<dbReference type="Pfam" id="PF01839">
    <property type="entry name" value="FG-GAP"/>
    <property type="match status" value="7"/>
</dbReference>
<dbReference type="InterPro" id="IPR011049">
    <property type="entry name" value="Serralysin-like_metalloprot_C"/>
</dbReference>
<keyword evidence="2" id="KW-0677">Repeat</keyword>
<evidence type="ECO:0000313" key="5">
    <source>
        <dbReference type="EMBL" id="PWR26039.1"/>
    </source>
</evidence>
<dbReference type="InterPro" id="IPR001343">
    <property type="entry name" value="Hemolysn_Ca-bd"/>
</dbReference>
<dbReference type="InterPro" id="IPR028994">
    <property type="entry name" value="Integrin_alpha_N"/>
</dbReference>